<feature type="compositionally biased region" description="Basic and acidic residues" evidence="1">
    <location>
        <begin position="393"/>
        <end position="405"/>
    </location>
</feature>
<dbReference type="EMBL" id="JACGWO010000012">
    <property type="protein sequence ID" value="KAK4414190.1"/>
    <property type="molecule type" value="Genomic_DNA"/>
</dbReference>
<proteinExistence type="predicted"/>
<sequence>MEAEPWEALDLDDSDLPSLLRACKRRRSPSPTTTAAANPLPQSPATHEQLQQQPPPSTSRHRSIPGPAGAVQAAILRKNLDCQSQNFSNNREGSGEDLNGTSNHSNGVISTQDYIRRAMEDTAEFDDDFAGRPWLSALEFLGAEAGVVRSTPISSIKKCLNAGKVVQVVAVVKSCTQNGHGGLMVLLKDPTGTVGASIHHKVLSESEFGKNISMGSVLILREVAVFAPVRSAHYLNITLRNLVKVFNQDSCSTSKLQDSAYPVQYADPGIEHCGKAKTMEMSTMQNVTMEDIEETQRTREAQNLQTFSVIQRQNLFSGSVQSRVTISESAAWREHKSLSQDACEEVPQQMTGTRITADHVEFVNSSETSRKNGNSEGSLLNDTNNITNPVGKGDCEEIQRTDEVQMQRQPPISKTSLPQWTDEQLDELFAGDEDDGSLF</sequence>
<dbReference type="InterPro" id="IPR058570">
    <property type="entry name" value="HROB_OB"/>
</dbReference>
<dbReference type="Proteomes" id="UP001293254">
    <property type="component" value="Unassembled WGS sequence"/>
</dbReference>
<accession>A0AAE1XLG3</accession>
<dbReference type="PANTHER" id="PTHR14523">
    <property type="entry name" value="UNCHARACTERIZED PROTEIN C17ORF53 HOMOLOG"/>
    <property type="match status" value="1"/>
</dbReference>
<dbReference type="InterPro" id="IPR028045">
    <property type="entry name" value="HROB"/>
</dbReference>
<evidence type="ECO:0000313" key="4">
    <source>
        <dbReference type="Proteomes" id="UP001293254"/>
    </source>
</evidence>
<name>A0AAE1XLG3_9LAMI</name>
<feature type="compositionally biased region" description="Polar residues" evidence="1">
    <location>
        <begin position="43"/>
        <end position="52"/>
    </location>
</feature>
<keyword evidence="4" id="KW-1185">Reference proteome</keyword>
<feature type="compositionally biased region" description="Acidic residues" evidence="1">
    <location>
        <begin position="423"/>
        <end position="439"/>
    </location>
</feature>
<dbReference type="AlphaFoldDB" id="A0AAE1XLG3"/>
<protein>
    <recommendedName>
        <fullName evidence="2">Homologous recombination OB-fold protein OB-fold domain-containing protein</fullName>
    </recommendedName>
</protein>
<dbReference type="GO" id="GO:0000725">
    <property type="term" value="P:recombinational repair"/>
    <property type="evidence" value="ECO:0007669"/>
    <property type="project" value="InterPro"/>
</dbReference>
<feature type="compositionally biased region" description="Polar residues" evidence="1">
    <location>
        <begin position="406"/>
        <end position="422"/>
    </location>
</feature>
<reference evidence="3" key="1">
    <citation type="submission" date="2020-06" db="EMBL/GenBank/DDBJ databases">
        <authorList>
            <person name="Li T."/>
            <person name="Hu X."/>
            <person name="Zhang T."/>
            <person name="Song X."/>
            <person name="Zhang H."/>
            <person name="Dai N."/>
            <person name="Sheng W."/>
            <person name="Hou X."/>
            <person name="Wei L."/>
        </authorList>
    </citation>
    <scope>NUCLEOTIDE SEQUENCE</scope>
    <source>
        <strain evidence="3">3651</strain>
        <tissue evidence="3">Leaf</tissue>
    </source>
</reference>
<evidence type="ECO:0000313" key="3">
    <source>
        <dbReference type="EMBL" id="KAK4414190.1"/>
    </source>
</evidence>
<dbReference type="PANTHER" id="PTHR14523:SF1">
    <property type="entry name" value="HOMOLOGOUS RECOMBINATION OB-FOLD PROTEIN"/>
    <property type="match status" value="1"/>
</dbReference>
<feature type="region of interest" description="Disordered" evidence="1">
    <location>
        <begin position="85"/>
        <end position="107"/>
    </location>
</feature>
<gene>
    <name evidence="3" type="ORF">Salat_2831900</name>
</gene>
<evidence type="ECO:0000259" key="2">
    <source>
        <dbReference type="Pfam" id="PF15072"/>
    </source>
</evidence>
<reference evidence="3" key="2">
    <citation type="journal article" date="2024" name="Plant">
        <title>Genomic evolution and insights into agronomic trait innovations of Sesamum species.</title>
        <authorList>
            <person name="Miao H."/>
            <person name="Wang L."/>
            <person name="Qu L."/>
            <person name="Liu H."/>
            <person name="Sun Y."/>
            <person name="Le M."/>
            <person name="Wang Q."/>
            <person name="Wei S."/>
            <person name="Zheng Y."/>
            <person name="Lin W."/>
            <person name="Duan Y."/>
            <person name="Cao H."/>
            <person name="Xiong S."/>
            <person name="Wang X."/>
            <person name="Wei L."/>
            <person name="Li C."/>
            <person name="Ma Q."/>
            <person name="Ju M."/>
            <person name="Zhao R."/>
            <person name="Li G."/>
            <person name="Mu C."/>
            <person name="Tian Q."/>
            <person name="Mei H."/>
            <person name="Zhang T."/>
            <person name="Gao T."/>
            <person name="Zhang H."/>
        </authorList>
    </citation>
    <scope>NUCLEOTIDE SEQUENCE</scope>
    <source>
        <strain evidence="3">3651</strain>
    </source>
</reference>
<feature type="region of interest" description="Disordered" evidence="1">
    <location>
        <begin position="20"/>
        <end position="66"/>
    </location>
</feature>
<feature type="compositionally biased region" description="Polar residues" evidence="1">
    <location>
        <begin position="364"/>
        <end position="388"/>
    </location>
</feature>
<feature type="domain" description="Homologous recombination OB-fold protein OB-fold" evidence="2">
    <location>
        <begin position="164"/>
        <end position="248"/>
    </location>
</feature>
<feature type="region of interest" description="Disordered" evidence="1">
    <location>
        <begin position="364"/>
        <end position="439"/>
    </location>
</feature>
<evidence type="ECO:0000256" key="1">
    <source>
        <dbReference type="SAM" id="MobiDB-lite"/>
    </source>
</evidence>
<dbReference type="Pfam" id="PF15072">
    <property type="entry name" value="HROB"/>
    <property type="match status" value="1"/>
</dbReference>
<comment type="caution">
    <text evidence="3">The sequence shown here is derived from an EMBL/GenBank/DDBJ whole genome shotgun (WGS) entry which is preliminary data.</text>
</comment>
<organism evidence="3 4">
    <name type="scientific">Sesamum alatum</name>
    <dbReference type="NCBI Taxonomy" id="300844"/>
    <lineage>
        <taxon>Eukaryota</taxon>
        <taxon>Viridiplantae</taxon>
        <taxon>Streptophyta</taxon>
        <taxon>Embryophyta</taxon>
        <taxon>Tracheophyta</taxon>
        <taxon>Spermatophyta</taxon>
        <taxon>Magnoliopsida</taxon>
        <taxon>eudicotyledons</taxon>
        <taxon>Gunneridae</taxon>
        <taxon>Pentapetalae</taxon>
        <taxon>asterids</taxon>
        <taxon>lamiids</taxon>
        <taxon>Lamiales</taxon>
        <taxon>Pedaliaceae</taxon>
        <taxon>Sesamum</taxon>
    </lineage>
</organism>